<dbReference type="InterPro" id="IPR010987">
    <property type="entry name" value="Glutathione-S-Trfase_C-like"/>
</dbReference>
<dbReference type="SUPFAM" id="SSF47616">
    <property type="entry name" value="GST C-terminal domain-like"/>
    <property type="match status" value="1"/>
</dbReference>
<dbReference type="PANTHER" id="PTHR44051">
    <property type="entry name" value="GLUTATHIONE S-TRANSFERASE-RELATED"/>
    <property type="match status" value="1"/>
</dbReference>
<dbReference type="InterPro" id="IPR036282">
    <property type="entry name" value="Glutathione-S-Trfase_C_sf"/>
</dbReference>
<evidence type="ECO:0000313" key="5">
    <source>
        <dbReference type="Proteomes" id="UP001152646"/>
    </source>
</evidence>
<dbReference type="InterPro" id="IPR004045">
    <property type="entry name" value="Glutathione_S-Trfase_N"/>
</dbReference>
<dbReference type="Gene3D" id="3.40.30.10">
    <property type="entry name" value="Glutaredoxin"/>
    <property type="match status" value="1"/>
</dbReference>
<dbReference type="CDD" id="cd03048">
    <property type="entry name" value="GST_N_Ure2p_like"/>
    <property type="match status" value="1"/>
</dbReference>
<evidence type="ECO:0000259" key="3">
    <source>
        <dbReference type="PROSITE" id="PS50405"/>
    </source>
</evidence>
<dbReference type="SUPFAM" id="SSF52833">
    <property type="entry name" value="Thioredoxin-like"/>
    <property type="match status" value="1"/>
</dbReference>
<dbReference type="PROSITE" id="PS50404">
    <property type="entry name" value="GST_NTER"/>
    <property type="match status" value="1"/>
</dbReference>
<dbReference type="Proteomes" id="UP001152646">
    <property type="component" value="Unassembled WGS sequence"/>
</dbReference>
<accession>A0A9W4IY04</accession>
<feature type="domain" description="GST N-terminal" evidence="2">
    <location>
        <begin position="48"/>
        <end position="129"/>
    </location>
</feature>
<dbReference type="Gene3D" id="1.20.1050.10">
    <property type="match status" value="1"/>
</dbReference>
<name>A0A9W4IY04_9EURO</name>
<dbReference type="InterPro" id="IPR036249">
    <property type="entry name" value="Thioredoxin-like_sf"/>
</dbReference>
<protein>
    <recommendedName>
        <fullName evidence="6">Glutathione S-transferase</fullName>
    </recommendedName>
</protein>
<evidence type="ECO:0000313" key="4">
    <source>
        <dbReference type="EMBL" id="CAG8368776.1"/>
    </source>
</evidence>
<dbReference type="EMBL" id="CAJVPA010000180">
    <property type="protein sequence ID" value="CAG8368776.1"/>
    <property type="molecule type" value="Genomic_DNA"/>
</dbReference>
<dbReference type="InterPro" id="IPR040079">
    <property type="entry name" value="Glutathione_S-Trfase"/>
</dbReference>
<gene>
    <name evidence="4" type="ORF">PSALAMII_LOCUS4684</name>
</gene>
<dbReference type="AlphaFoldDB" id="A0A9W4IY04"/>
<dbReference type="InterPro" id="IPR004046">
    <property type="entry name" value="GST_C"/>
</dbReference>
<dbReference type="SFLD" id="SFLDS00019">
    <property type="entry name" value="Glutathione_Transferase_(cytos"/>
    <property type="match status" value="1"/>
</dbReference>
<dbReference type="Pfam" id="PF14497">
    <property type="entry name" value="GST_C_3"/>
    <property type="match status" value="1"/>
</dbReference>
<evidence type="ECO:0000259" key="2">
    <source>
        <dbReference type="PROSITE" id="PS50404"/>
    </source>
</evidence>
<feature type="domain" description="GST C-terminal" evidence="3">
    <location>
        <begin position="140"/>
        <end position="277"/>
    </location>
</feature>
<dbReference type="OrthoDB" id="422574at2759"/>
<comment type="caution">
    <text evidence="4">The sequence shown here is derived from an EMBL/GenBank/DDBJ whole genome shotgun (WGS) entry which is preliminary data.</text>
</comment>
<dbReference type="PROSITE" id="PS50405">
    <property type="entry name" value="GST_CTER"/>
    <property type="match status" value="1"/>
</dbReference>
<evidence type="ECO:0000256" key="1">
    <source>
        <dbReference type="ARBA" id="ARBA00007409"/>
    </source>
</evidence>
<reference evidence="4" key="1">
    <citation type="submission" date="2021-07" db="EMBL/GenBank/DDBJ databases">
        <authorList>
            <person name="Branca A.L. A."/>
        </authorList>
    </citation>
    <scope>NUCLEOTIDE SEQUENCE</scope>
</reference>
<proteinExistence type="inferred from homology"/>
<dbReference type="Pfam" id="PF13417">
    <property type="entry name" value="GST_N_3"/>
    <property type="match status" value="1"/>
</dbReference>
<organism evidence="4 5">
    <name type="scientific">Penicillium salamii</name>
    <dbReference type="NCBI Taxonomy" id="1612424"/>
    <lineage>
        <taxon>Eukaryota</taxon>
        <taxon>Fungi</taxon>
        <taxon>Dikarya</taxon>
        <taxon>Ascomycota</taxon>
        <taxon>Pezizomycotina</taxon>
        <taxon>Eurotiomycetes</taxon>
        <taxon>Eurotiomycetidae</taxon>
        <taxon>Eurotiales</taxon>
        <taxon>Aspergillaceae</taxon>
        <taxon>Penicillium</taxon>
    </lineage>
</organism>
<dbReference type="PANTHER" id="PTHR44051:SF23">
    <property type="entry name" value="GLUTATHIONE S-TRANSFERASE-LIKE PROTEIN TPCF"/>
    <property type="match status" value="1"/>
</dbReference>
<comment type="similarity">
    <text evidence="1">Belongs to the GST superfamily.</text>
</comment>
<evidence type="ECO:0008006" key="6">
    <source>
        <dbReference type="Google" id="ProtNLM"/>
    </source>
</evidence>
<dbReference type="SFLD" id="SFLDG00358">
    <property type="entry name" value="Main_(cytGST)"/>
    <property type="match status" value="1"/>
</dbReference>
<sequence length="280" mass="31425">MEHYKNKHLGHENASSKRASIAIQSYRDKNTTKSPRQSIIRKMGSTIKPIQLYGGILGPNPLKIGILLTVLELPWEPVAVDHADIKKPAYEAINPNGRLPSIHDPNTDLTIWESGAIVEYLIERYDAEEPRKLSFTPRSAEAELARSFLYLQVSGQGPYYGQAYWFKKYHAEKIPSAVERYVNEAKRVTGVLDKWLGAQKEANSANLGDGPWLVGNKLSYADISFIPWQAAAHMALNDEGFDANEFPHAKDWFERMASRKEIKAVLDSSAEQMAKRTAAA</sequence>